<dbReference type="Pfam" id="PF01551">
    <property type="entry name" value="Peptidase_M23"/>
    <property type="match status" value="1"/>
</dbReference>
<feature type="domain" description="M23ase beta-sheet core" evidence="2">
    <location>
        <begin position="52"/>
        <end position="139"/>
    </location>
</feature>
<gene>
    <name evidence="3" type="ORF">HNE05_11370</name>
</gene>
<dbReference type="RefSeq" id="WP_173208356.1">
    <property type="nucleotide sequence ID" value="NZ_CP053697.2"/>
</dbReference>
<evidence type="ECO:0000256" key="1">
    <source>
        <dbReference type="SAM" id="SignalP"/>
    </source>
</evidence>
<evidence type="ECO:0000313" key="3">
    <source>
        <dbReference type="EMBL" id="QKE63924.1"/>
    </source>
</evidence>
<evidence type="ECO:0000313" key="4">
    <source>
        <dbReference type="Proteomes" id="UP000501379"/>
    </source>
</evidence>
<dbReference type="InterPro" id="IPR011055">
    <property type="entry name" value="Dup_hybrid_motif"/>
</dbReference>
<dbReference type="KEGG" id="pcam:HNE05_11370"/>
<dbReference type="EMBL" id="CP053697">
    <property type="protein sequence ID" value="QKE63924.1"/>
    <property type="molecule type" value="Genomic_DNA"/>
</dbReference>
<organism evidence="3 4">
    <name type="scientific">Aquipseudomonas campi</name>
    <dbReference type="NCBI Taxonomy" id="2731681"/>
    <lineage>
        <taxon>Bacteria</taxon>
        <taxon>Pseudomonadati</taxon>
        <taxon>Pseudomonadota</taxon>
        <taxon>Gammaproteobacteria</taxon>
        <taxon>Pseudomonadales</taxon>
        <taxon>Pseudomonadaceae</taxon>
        <taxon>Aquipseudomonas</taxon>
    </lineage>
</organism>
<proteinExistence type="predicted"/>
<keyword evidence="4" id="KW-1185">Reference proteome</keyword>
<dbReference type="SUPFAM" id="SSF51261">
    <property type="entry name" value="Duplicated hybrid motif"/>
    <property type="match status" value="1"/>
</dbReference>
<dbReference type="Proteomes" id="UP000501379">
    <property type="component" value="Chromosome"/>
</dbReference>
<dbReference type="PANTHER" id="PTHR21666:SF268">
    <property type="entry name" value="PEPTIDASE M23 DOMAIN-CONTAINING PROTEIN"/>
    <property type="match status" value="1"/>
</dbReference>
<dbReference type="Gene3D" id="2.70.70.10">
    <property type="entry name" value="Glucose Permease (Domain IIA)"/>
    <property type="match status" value="1"/>
</dbReference>
<dbReference type="CDD" id="cd12797">
    <property type="entry name" value="M23_peptidase"/>
    <property type="match status" value="1"/>
</dbReference>
<dbReference type="PANTHER" id="PTHR21666">
    <property type="entry name" value="PEPTIDASE-RELATED"/>
    <property type="match status" value="1"/>
</dbReference>
<sequence length="173" mass="19340">MLKRPRKRYLLLALCLAWLLAPEWPQVPVQGASSKDWHPKSFWFEPWGRSGVHKGIDIFARTGTPVVASSYGLVLLRGEIAMGGKVLVVLGPKWRLHYFAHLDSHSAWPGQPVLPGSLLGTVGDSGNARGKPPHLHYSIVSLLPYFWRADGSSQGWKKMFYLDPSQLIESRSD</sequence>
<feature type="signal peptide" evidence="1">
    <location>
        <begin position="1"/>
        <end position="25"/>
    </location>
</feature>
<accession>A0A6M8F5R5</accession>
<dbReference type="AlphaFoldDB" id="A0A6M8F5R5"/>
<dbReference type="GO" id="GO:0004222">
    <property type="term" value="F:metalloendopeptidase activity"/>
    <property type="evidence" value="ECO:0007669"/>
    <property type="project" value="TreeGrafter"/>
</dbReference>
<feature type="chain" id="PRO_5026757849" evidence="1">
    <location>
        <begin position="26"/>
        <end position="173"/>
    </location>
</feature>
<evidence type="ECO:0000259" key="2">
    <source>
        <dbReference type="Pfam" id="PF01551"/>
    </source>
</evidence>
<dbReference type="InterPro" id="IPR016047">
    <property type="entry name" value="M23ase_b-sheet_dom"/>
</dbReference>
<keyword evidence="1" id="KW-0732">Signal</keyword>
<reference evidence="3" key="1">
    <citation type="submission" date="2020-07" db="EMBL/GenBank/DDBJ databases">
        <title>Nitrate ammonifying Pseudomonas campi sp. nov. isolated from German agricultural grassland.</title>
        <authorList>
            <person name="Timsy T."/>
            <person name="Ulrich A."/>
            <person name="Spanner T."/>
            <person name="Foesel B."/>
            <person name="Kolb S."/>
            <person name="Horn M.A."/>
            <person name="Behrendt U."/>
        </authorList>
    </citation>
    <scope>NUCLEOTIDE SEQUENCE</scope>
    <source>
        <strain evidence="3">S1-A32-2</strain>
    </source>
</reference>
<dbReference type="InterPro" id="IPR050570">
    <property type="entry name" value="Cell_wall_metabolism_enzyme"/>
</dbReference>
<name>A0A6M8F5R5_9GAMM</name>
<protein>
    <submittedName>
        <fullName evidence="3">M23 family metallopeptidase</fullName>
    </submittedName>
</protein>